<feature type="non-terminal residue" evidence="2">
    <location>
        <position position="1"/>
    </location>
</feature>
<organism evidence="2 3">
    <name type="scientific">Morchella conica CCBAS932</name>
    <dbReference type="NCBI Taxonomy" id="1392247"/>
    <lineage>
        <taxon>Eukaryota</taxon>
        <taxon>Fungi</taxon>
        <taxon>Dikarya</taxon>
        <taxon>Ascomycota</taxon>
        <taxon>Pezizomycotina</taxon>
        <taxon>Pezizomycetes</taxon>
        <taxon>Pezizales</taxon>
        <taxon>Morchellaceae</taxon>
        <taxon>Morchella</taxon>
    </lineage>
</organism>
<dbReference type="Gene3D" id="3.30.420.10">
    <property type="entry name" value="Ribonuclease H-like superfamily/Ribonuclease H"/>
    <property type="match status" value="1"/>
</dbReference>
<dbReference type="AlphaFoldDB" id="A0A3N4KGK0"/>
<keyword evidence="3" id="KW-1185">Reference proteome</keyword>
<dbReference type="EMBL" id="ML119181">
    <property type="protein sequence ID" value="RPB07491.1"/>
    <property type="molecule type" value="Genomic_DNA"/>
</dbReference>
<sequence length="110" mass="13047">KEYLFMQDNSGPHRAELVTDFLKKYHIEIFHWVSNSPDLNPIENIWRALRRRLKIRYRGIGGRPRSKKDLIHAVKEEWERLDQSLFDNLVDSLPDRIAAVLKAKGGHTKW</sequence>
<feature type="domain" description="Tc1-like transposase DDE" evidence="1">
    <location>
        <begin position="7"/>
        <end position="54"/>
    </location>
</feature>
<reference evidence="2 3" key="1">
    <citation type="journal article" date="2018" name="Nat. Ecol. Evol.">
        <title>Pezizomycetes genomes reveal the molecular basis of ectomycorrhizal truffle lifestyle.</title>
        <authorList>
            <person name="Murat C."/>
            <person name="Payen T."/>
            <person name="Noel B."/>
            <person name="Kuo A."/>
            <person name="Morin E."/>
            <person name="Chen J."/>
            <person name="Kohler A."/>
            <person name="Krizsan K."/>
            <person name="Balestrini R."/>
            <person name="Da Silva C."/>
            <person name="Montanini B."/>
            <person name="Hainaut M."/>
            <person name="Levati E."/>
            <person name="Barry K.W."/>
            <person name="Belfiori B."/>
            <person name="Cichocki N."/>
            <person name="Clum A."/>
            <person name="Dockter R.B."/>
            <person name="Fauchery L."/>
            <person name="Guy J."/>
            <person name="Iotti M."/>
            <person name="Le Tacon F."/>
            <person name="Lindquist E.A."/>
            <person name="Lipzen A."/>
            <person name="Malagnac F."/>
            <person name="Mello A."/>
            <person name="Molinier V."/>
            <person name="Miyauchi S."/>
            <person name="Poulain J."/>
            <person name="Riccioni C."/>
            <person name="Rubini A."/>
            <person name="Sitrit Y."/>
            <person name="Splivallo R."/>
            <person name="Traeger S."/>
            <person name="Wang M."/>
            <person name="Zifcakova L."/>
            <person name="Wipf D."/>
            <person name="Zambonelli A."/>
            <person name="Paolocci F."/>
            <person name="Nowrousian M."/>
            <person name="Ottonello S."/>
            <person name="Baldrian P."/>
            <person name="Spatafora J.W."/>
            <person name="Henrissat B."/>
            <person name="Nagy L.G."/>
            <person name="Aury J.M."/>
            <person name="Wincker P."/>
            <person name="Grigoriev I.V."/>
            <person name="Bonfante P."/>
            <person name="Martin F.M."/>
        </authorList>
    </citation>
    <scope>NUCLEOTIDE SEQUENCE [LARGE SCALE GENOMIC DNA]</scope>
    <source>
        <strain evidence="2 3">CCBAS932</strain>
    </source>
</reference>
<gene>
    <name evidence="2" type="ORF">P167DRAFT_495694</name>
</gene>
<evidence type="ECO:0000259" key="1">
    <source>
        <dbReference type="Pfam" id="PF13358"/>
    </source>
</evidence>
<protein>
    <recommendedName>
        <fullName evidence="1">Tc1-like transposase DDE domain-containing protein</fullName>
    </recommendedName>
</protein>
<dbReference type="GO" id="GO:0003676">
    <property type="term" value="F:nucleic acid binding"/>
    <property type="evidence" value="ECO:0007669"/>
    <property type="project" value="InterPro"/>
</dbReference>
<evidence type="ECO:0000313" key="2">
    <source>
        <dbReference type="EMBL" id="RPB07491.1"/>
    </source>
</evidence>
<accession>A0A3N4KGK0</accession>
<dbReference type="Pfam" id="PF13358">
    <property type="entry name" value="DDE_3"/>
    <property type="match status" value="1"/>
</dbReference>
<dbReference type="InterPro" id="IPR036397">
    <property type="entry name" value="RNaseH_sf"/>
</dbReference>
<evidence type="ECO:0000313" key="3">
    <source>
        <dbReference type="Proteomes" id="UP000277580"/>
    </source>
</evidence>
<dbReference type="InParanoid" id="A0A3N4KGK0"/>
<name>A0A3N4KGK0_9PEZI</name>
<proteinExistence type="predicted"/>
<dbReference type="Proteomes" id="UP000277580">
    <property type="component" value="Unassembled WGS sequence"/>
</dbReference>
<dbReference type="InterPro" id="IPR038717">
    <property type="entry name" value="Tc1-like_DDE_dom"/>
</dbReference>
<dbReference type="OrthoDB" id="5151590at2759"/>
<dbReference type="STRING" id="1392247.A0A3N4KGK0"/>